<gene>
    <name evidence="2" type="ORF">BF93_08080</name>
</gene>
<proteinExistence type="predicted"/>
<dbReference type="eggNOG" id="COG0457">
    <property type="taxonomic scope" value="Bacteria"/>
</dbReference>
<accession>Z9JXR3</accession>
<dbReference type="SUPFAM" id="SSF48452">
    <property type="entry name" value="TPR-like"/>
    <property type="match status" value="1"/>
</dbReference>
<dbReference type="STRING" id="396014.BF93_08080"/>
<dbReference type="InterPro" id="IPR011990">
    <property type="entry name" value="TPR-like_helical_dom_sf"/>
</dbReference>
<feature type="compositionally biased region" description="Basic and acidic residues" evidence="1">
    <location>
        <begin position="363"/>
        <end position="378"/>
    </location>
</feature>
<dbReference type="Gene3D" id="1.25.40.10">
    <property type="entry name" value="Tetratricopeptide repeat domain"/>
    <property type="match status" value="1"/>
</dbReference>
<protein>
    <recommendedName>
        <fullName evidence="4">Replicase polyprotein 1ab</fullName>
    </recommendedName>
</protein>
<evidence type="ECO:0000313" key="2">
    <source>
        <dbReference type="EMBL" id="EWS82959.1"/>
    </source>
</evidence>
<name>Z9JXR3_9MICO</name>
<dbReference type="EMBL" id="JDYK01000002">
    <property type="protein sequence ID" value="EWS82959.1"/>
    <property type="molecule type" value="Genomic_DNA"/>
</dbReference>
<dbReference type="HOGENOM" id="CLU_026634_0_0_11"/>
<feature type="compositionally biased region" description="Acidic residues" evidence="1">
    <location>
        <begin position="239"/>
        <end position="296"/>
    </location>
</feature>
<evidence type="ECO:0000313" key="3">
    <source>
        <dbReference type="Proteomes" id="UP000023067"/>
    </source>
</evidence>
<dbReference type="Proteomes" id="UP000023067">
    <property type="component" value="Unassembled WGS sequence"/>
</dbReference>
<dbReference type="PATRIC" id="fig|396014.3.peg.603"/>
<sequence>MPEWITGAELDGSYREELRALSKDTAERVSRHLVAALISVEEDPADAAAHAKFAVSIGARVGIVRETYGVIAYQTGDYHTAVRELRTAMRITGRADILPMLADAERGVGRPERALDIAASPEAEKLGLESTIELMIVVAGAYADTGDVETALTSLEIPALRQKVEGRWQVRLWVAYADLLERAGRSEEARKWLLLAADADTERITDAAERLGRPAPVEEPNPTWYDAEEMHVVDAFDEDAEDDEVEGDEDDDETEVAEVVEDDEDDTEAEVVEGDEDDNEPEAELDGEDIAAEADEADSRPEHLASEAVSSEDAPVDDADTDPEHVAADEDSVAAEPAMPSSQAEPEARETLEDAEAEAGEASGDRDVPEETDQEARA</sequence>
<dbReference type="AlphaFoldDB" id="Z9JXR3"/>
<evidence type="ECO:0008006" key="4">
    <source>
        <dbReference type="Google" id="ProtNLM"/>
    </source>
</evidence>
<feature type="region of interest" description="Disordered" evidence="1">
    <location>
        <begin position="239"/>
        <end position="378"/>
    </location>
</feature>
<comment type="caution">
    <text evidence="2">The sequence shown here is derived from an EMBL/GenBank/DDBJ whole genome shotgun (WGS) entry which is preliminary data.</text>
</comment>
<organism evidence="2 3">
    <name type="scientific">Brachybacterium phenoliresistens</name>
    <dbReference type="NCBI Taxonomy" id="396014"/>
    <lineage>
        <taxon>Bacteria</taxon>
        <taxon>Bacillati</taxon>
        <taxon>Actinomycetota</taxon>
        <taxon>Actinomycetes</taxon>
        <taxon>Micrococcales</taxon>
        <taxon>Dermabacteraceae</taxon>
        <taxon>Brachybacterium</taxon>
    </lineage>
</organism>
<keyword evidence="3" id="KW-1185">Reference proteome</keyword>
<reference evidence="2 3" key="1">
    <citation type="submission" date="2014-02" db="EMBL/GenBank/DDBJ databases">
        <title>Genome sequence of Brachybacterium phenoliresistens strain W13A50.</title>
        <authorList>
            <person name="Wang X."/>
        </authorList>
    </citation>
    <scope>NUCLEOTIDE SEQUENCE [LARGE SCALE GENOMIC DNA]</scope>
    <source>
        <strain evidence="2 3">W13A50</strain>
    </source>
</reference>
<evidence type="ECO:0000256" key="1">
    <source>
        <dbReference type="SAM" id="MobiDB-lite"/>
    </source>
</evidence>